<dbReference type="Proteomes" id="UP000668403">
    <property type="component" value="Unassembled WGS sequence"/>
</dbReference>
<sequence>MSDSAPFFCAAVAERRGDSLAGTAPRGTTWVLVEYRGAWPANGFDGIRIDPDVHDEVFAAARSLRARILLVRRFGRRRAGGLGQWAVLHRTPSGESRQRWGVWQVDSDLRAAAEVLRSIADAGDHGVAPLGDEDRPATVLVCAHGQHDVCCSVRGRPVAEALSTAWPTRVWECTHVGGDRFAPNVVVIPDGVAYGRLTPDTALATLRQHFSGRIAADHLRGYTDLAPVAQAAIAALLHAEGPAGRDDYAVISQDRGERAWRLTLRGPLPERHLHDVEVVAEQAPPRRLTCRGSEPAAALECTAKLVGPARS</sequence>
<dbReference type="SUPFAM" id="SSF52833">
    <property type="entry name" value="Thioredoxin-like"/>
    <property type="match status" value="1"/>
</dbReference>
<dbReference type="RefSeq" id="WP_208239582.1">
    <property type="nucleotide sequence ID" value="NZ_BAAAQU010000002.1"/>
</dbReference>
<protein>
    <submittedName>
        <fullName evidence="1">Sucrase ferredoxin</fullName>
    </submittedName>
</protein>
<dbReference type="EMBL" id="JAGFBF010000005">
    <property type="protein sequence ID" value="MBO2990528.1"/>
    <property type="molecule type" value="Genomic_DNA"/>
</dbReference>
<evidence type="ECO:0000313" key="2">
    <source>
        <dbReference type="Proteomes" id="UP000668403"/>
    </source>
</evidence>
<evidence type="ECO:0000313" key="1">
    <source>
        <dbReference type="EMBL" id="MBO2990528.1"/>
    </source>
</evidence>
<dbReference type="Gene3D" id="3.40.30.10">
    <property type="entry name" value="Glutaredoxin"/>
    <property type="match status" value="1"/>
</dbReference>
<dbReference type="PANTHER" id="PTHR31902:SF22">
    <property type="entry name" value="SLL1203 PROTEIN"/>
    <property type="match status" value="1"/>
</dbReference>
<proteinExistence type="predicted"/>
<comment type="caution">
    <text evidence="1">The sequence shown here is derived from an EMBL/GenBank/DDBJ whole genome shotgun (WGS) entry which is preliminary data.</text>
</comment>
<name>A0A939QG00_9MICO</name>
<reference evidence="1" key="1">
    <citation type="submission" date="2021-03" db="EMBL/GenBank/DDBJ databases">
        <title>Leucobacter chromiisoli sp. nov., isolated from chromium-containing soil of chemical plant.</title>
        <authorList>
            <person name="Xu Z."/>
        </authorList>
    </citation>
    <scope>NUCLEOTIDE SEQUENCE</scope>
    <source>
        <strain evidence="1">K 70/01</strain>
    </source>
</reference>
<dbReference type="InterPro" id="IPR036249">
    <property type="entry name" value="Thioredoxin-like_sf"/>
</dbReference>
<gene>
    <name evidence="1" type="ORF">J4H85_11040</name>
</gene>
<dbReference type="CDD" id="cd03062">
    <property type="entry name" value="TRX_Fd_Sucrase"/>
    <property type="match status" value="1"/>
</dbReference>
<accession>A0A939QG00</accession>
<dbReference type="AlphaFoldDB" id="A0A939QG00"/>
<keyword evidence="2" id="KW-1185">Reference proteome</keyword>
<dbReference type="Pfam" id="PF06999">
    <property type="entry name" value="Suc_Fer-like"/>
    <property type="match status" value="1"/>
</dbReference>
<organism evidence="1 2">
    <name type="scientific">Leucobacter tardus</name>
    <dbReference type="NCBI Taxonomy" id="501483"/>
    <lineage>
        <taxon>Bacteria</taxon>
        <taxon>Bacillati</taxon>
        <taxon>Actinomycetota</taxon>
        <taxon>Actinomycetes</taxon>
        <taxon>Micrococcales</taxon>
        <taxon>Microbacteriaceae</taxon>
        <taxon>Leucobacter</taxon>
    </lineage>
</organism>
<dbReference type="InterPro" id="IPR009737">
    <property type="entry name" value="Aim32/Apd1-like"/>
</dbReference>
<dbReference type="PANTHER" id="PTHR31902">
    <property type="entry name" value="ACTIN PATCHES DISTAL PROTEIN 1"/>
    <property type="match status" value="1"/>
</dbReference>